<dbReference type="Pfam" id="PF07791">
    <property type="entry name" value="Imm11"/>
    <property type="match status" value="1"/>
</dbReference>
<evidence type="ECO:0000313" key="2">
    <source>
        <dbReference type="EMBL" id="UEL49243.1"/>
    </source>
</evidence>
<reference evidence="2 3" key="1">
    <citation type="journal article" date="2023" name="Int. J. Syst. Evol. Microbiol.">
        <title>Terrisporobacter hibernicus sp. nov., isolated from bovine faeces in Northern Ireland.</title>
        <authorList>
            <person name="Mitchell M."/>
            <person name="Nguyen S.V."/>
            <person name="Connor M."/>
            <person name="Fairley D.J."/>
            <person name="Donoghue O."/>
            <person name="Marshall H."/>
            <person name="Koolman L."/>
            <person name="McMullan G."/>
            <person name="Schaffer K.E."/>
            <person name="McGrath J.W."/>
            <person name="Fanning S."/>
        </authorList>
    </citation>
    <scope>NUCLEOTIDE SEQUENCE [LARGE SCALE GENOMIC DNA]</scope>
    <source>
        <strain evidence="2 3">MCA3</strain>
    </source>
</reference>
<dbReference type="KEGG" id="tem:JW646_07305"/>
<gene>
    <name evidence="2" type="ORF">JW646_07305</name>
</gene>
<organism evidence="2 3">
    <name type="scientific">Terrisporobacter hibernicus</name>
    <dbReference type="NCBI Taxonomy" id="2813371"/>
    <lineage>
        <taxon>Bacteria</taxon>
        <taxon>Bacillati</taxon>
        <taxon>Bacillota</taxon>
        <taxon>Clostridia</taxon>
        <taxon>Peptostreptococcales</taxon>
        <taxon>Peptostreptococcaceae</taxon>
        <taxon>Terrisporobacter</taxon>
    </lineage>
</organism>
<keyword evidence="3" id="KW-1185">Reference proteome</keyword>
<name>A0AAX2ZJ45_9FIRM</name>
<dbReference type="RefSeq" id="WP_228417108.1">
    <property type="nucleotide sequence ID" value="NZ_CP081135.1"/>
</dbReference>
<sequence length="188" mass="22197">MKYYELMYNHRNSHNCISCEKGNLDKINEYIVTIGQYIYNWEDHIEFKYNPNNGELFTDYLFNIYGWLVVSDKFIGLCDEYINAKVQYLNINIKNELDNSITSSYKVINILDIVDAIELEHSDYSEFELDNEKFISITKYAINSEKVNGHHIFRLKNSTIPIFISEKIKSIIEQNNLTGFDFLEIKSV</sequence>
<dbReference type="EMBL" id="CP081135">
    <property type="protein sequence ID" value="UEL49243.1"/>
    <property type="molecule type" value="Genomic_DNA"/>
</dbReference>
<evidence type="ECO:0000313" key="3">
    <source>
        <dbReference type="Proteomes" id="UP001198983"/>
    </source>
</evidence>
<accession>A0AAX2ZJ45</accession>
<proteinExistence type="predicted"/>
<protein>
    <recommendedName>
        <fullName evidence="1">Immunity MXAN-0049 protein domain-containing protein</fullName>
    </recommendedName>
</protein>
<feature type="domain" description="Immunity MXAN-0049 protein" evidence="1">
    <location>
        <begin position="35"/>
        <end position="186"/>
    </location>
</feature>
<evidence type="ECO:0000259" key="1">
    <source>
        <dbReference type="Pfam" id="PF07791"/>
    </source>
</evidence>
<dbReference type="Proteomes" id="UP001198983">
    <property type="component" value="Chromosome"/>
</dbReference>
<dbReference type="InterPro" id="IPR012433">
    <property type="entry name" value="Imm11"/>
</dbReference>
<dbReference type="AlphaFoldDB" id="A0AAX2ZJ45"/>